<gene>
    <name evidence="1" type="ORF">J2125_000201</name>
</gene>
<comment type="caution">
    <text evidence="1">The sequence shown here is derived from an EMBL/GenBank/DDBJ whole genome shotgun (WGS) entry which is preliminary data.</text>
</comment>
<protein>
    <recommendedName>
        <fullName evidence="3">DUF4917 domain-containing protein</fullName>
    </recommendedName>
</protein>
<evidence type="ECO:0000313" key="2">
    <source>
        <dbReference type="Proteomes" id="UP001195624"/>
    </source>
</evidence>
<dbReference type="EMBL" id="JAGGMQ010000001">
    <property type="protein sequence ID" value="MBP2167009.1"/>
    <property type="molecule type" value="Genomic_DNA"/>
</dbReference>
<proteinExistence type="predicted"/>
<dbReference type="InterPro" id="IPR032581">
    <property type="entry name" value="DUF4917"/>
</dbReference>
<reference evidence="1 2" key="1">
    <citation type="submission" date="2021-03" db="EMBL/GenBank/DDBJ databases">
        <authorList>
            <person name="D'Agostino P."/>
            <person name="Huntemann M."/>
            <person name="Clum A."/>
            <person name="Spunde A."/>
            <person name="Palaniappan K."/>
            <person name="Ritter S."/>
            <person name="Mikhailova N."/>
            <person name="Chen I.-M."/>
            <person name="Stamatis D."/>
            <person name="Reddy T."/>
            <person name="O'Malley R."/>
            <person name="Daum C."/>
            <person name="Shapiro N."/>
            <person name="Ivanova N."/>
            <person name="Kyrpides N."/>
            <person name="Woyke T."/>
        </authorList>
    </citation>
    <scope>NUCLEOTIDE SEQUENCE [LARGE SCALE GENOMIC DNA]</scope>
    <source>
        <strain evidence="1 2">WS4403</strain>
    </source>
</reference>
<evidence type="ECO:0000313" key="1">
    <source>
        <dbReference type="EMBL" id="MBP2167009.1"/>
    </source>
</evidence>
<name>A0ABS4P2X7_9GAMM</name>
<sequence>MDMLTFKQALEKSSGHARRALLGNGFSIACRPQIFLYGKLFEQADFSKLSPSAKKVFENLKTEDFEKVISTLQDSCLALTAYTGDNDELIRSMDSDALALRELLVQTLALSHPAHPGELDESEYQHCKSFLENFDRIYTLNYDLLLYWVCMHCAEGEEPSCDDGFRKAYQNYDAPYVTWEPTNAHKQSMFFLHGALHLFDAGYELRKYTWVNTNVKLIDQIRTAISNNLFPVFVSEGKSKEKIERIRHNDYLAKAYRSFVEIGGALFIYGHSLAENDEHFLKKIEQGKIRQLYVGIYGDADSELNAKIITRANLMAINRKKGTLEVFFYDAKSANVWSS</sequence>
<keyword evidence="2" id="KW-1185">Reference proteome</keyword>
<dbReference type="Proteomes" id="UP001195624">
    <property type="component" value="Unassembled WGS sequence"/>
</dbReference>
<dbReference type="RefSeq" id="WP_017802843.1">
    <property type="nucleotide sequence ID" value="NZ_JAGGMQ010000001.1"/>
</dbReference>
<accession>A0ABS4P2X7</accession>
<reference evidence="2" key="2">
    <citation type="submission" date="2023-07" db="EMBL/GenBank/DDBJ databases">
        <title>Genome mining of underrepresented organisms for secondary metabolites.</title>
        <authorList>
            <person name="D'Agostino P.M."/>
        </authorList>
    </citation>
    <scope>NUCLEOTIDE SEQUENCE [LARGE SCALE GENOMIC DNA]</scope>
    <source>
        <strain evidence="2">WS4403</strain>
    </source>
</reference>
<dbReference type="Pfam" id="PF16263">
    <property type="entry name" value="DUF4917"/>
    <property type="match status" value="1"/>
</dbReference>
<organism evidence="1 2">
    <name type="scientific">Winslowiella toletana</name>
    <dbReference type="NCBI Taxonomy" id="92490"/>
    <lineage>
        <taxon>Bacteria</taxon>
        <taxon>Pseudomonadati</taxon>
        <taxon>Pseudomonadota</taxon>
        <taxon>Gammaproteobacteria</taxon>
        <taxon>Enterobacterales</taxon>
        <taxon>Erwiniaceae</taxon>
        <taxon>Winslowiella</taxon>
    </lineage>
</organism>
<dbReference type="PROSITE" id="PS51257">
    <property type="entry name" value="PROKAR_LIPOPROTEIN"/>
    <property type="match status" value="1"/>
</dbReference>
<evidence type="ECO:0008006" key="3">
    <source>
        <dbReference type="Google" id="ProtNLM"/>
    </source>
</evidence>